<dbReference type="InParanoid" id="F4S377"/>
<reference evidence="3" key="1">
    <citation type="journal article" date="2011" name="Proc. Natl. Acad. Sci. U.S.A.">
        <title>Obligate biotrophy features unraveled by the genomic analysis of rust fungi.</title>
        <authorList>
            <person name="Duplessis S."/>
            <person name="Cuomo C.A."/>
            <person name="Lin Y.-C."/>
            <person name="Aerts A."/>
            <person name="Tisserant E."/>
            <person name="Veneault-Fourrey C."/>
            <person name="Joly D.L."/>
            <person name="Hacquard S."/>
            <person name="Amselem J."/>
            <person name="Cantarel B.L."/>
            <person name="Chiu R."/>
            <person name="Coutinho P.M."/>
            <person name="Feau N."/>
            <person name="Field M."/>
            <person name="Frey P."/>
            <person name="Gelhaye E."/>
            <person name="Goldberg J."/>
            <person name="Grabherr M.G."/>
            <person name="Kodira C.D."/>
            <person name="Kohler A."/>
            <person name="Kuees U."/>
            <person name="Lindquist E.A."/>
            <person name="Lucas S.M."/>
            <person name="Mago R."/>
            <person name="Mauceli E."/>
            <person name="Morin E."/>
            <person name="Murat C."/>
            <person name="Pangilinan J.L."/>
            <person name="Park R."/>
            <person name="Pearson M."/>
            <person name="Quesneville H."/>
            <person name="Rouhier N."/>
            <person name="Sakthikumar S."/>
            <person name="Salamov A.A."/>
            <person name="Schmutz J."/>
            <person name="Selles B."/>
            <person name="Shapiro H."/>
            <person name="Tanguay P."/>
            <person name="Tuskan G.A."/>
            <person name="Henrissat B."/>
            <person name="Van de Peer Y."/>
            <person name="Rouze P."/>
            <person name="Ellis J.G."/>
            <person name="Dodds P.N."/>
            <person name="Schein J.E."/>
            <person name="Zhong S."/>
            <person name="Hamelin R.C."/>
            <person name="Grigoriev I.V."/>
            <person name="Szabo L.J."/>
            <person name="Martin F."/>
        </authorList>
    </citation>
    <scope>NUCLEOTIDE SEQUENCE [LARGE SCALE GENOMIC DNA]</scope>
    <source>
        <strain evidence="3">98AG31 / pathotype 3-4-7</strain>
    </source>
</reference>
<organism evidence="3">
    <name type="scientific">Melampsora larici-populina (strain 98AG31 / pathotype 3-4-7)</name>
    <name type="common">Poplar leaf rust fungus</name>
    <dbReference type="NCBI Taxonomy" id="747676"/>
    <lineage>
        <taxon>Eukaryota</taxon>
        <taxon>Fungi</taxon>
        <taxon>Dikarya</taxon>
        <taxon>Basidiomycota</taxon>
        <taxon>Pucciniomycotina</taxon>
        <taxon>Pucciniomycetes</taxon>
        <taxon>Pucciniales</taxon>
        <taxon>Melampsoraceae</taxon>
        <taxon>Melampsora</taxon>
    </lineage>
</organism>
<evidence type="ECO:0000313" key="2">
    <source>
        <dbReference type="EMBL" id="EGG00934.1"/>
    </source>
</evidence>
<name>F4S377_MELLP</name>
<dbReference type="HOGENOM" id="CLU_150810_0_0_1"/>
<keyword evidence="3" id="KW-1185">Reference proteome</keyword>
<dbReference type="GeneID" id="18926461"/>
<dbReference type="Proteomes" id="UP000001072">
    <property type="component" value="Unassembled WGS sequence"/>
</dbReference>
<feature type="signal peptide" evidence="1">
    <location>
        <begin position="1"/>
        <end position="22"/>
    </location>
</feature>
<sequence>MHHVFLKIYFLLFSLWIHDITADDVVITADRACDVGFSIGTNNHAECRLTYWKTKETLIYNCEYSSCWAGPHQWVPMSGCTRESDKHVSAQQCAQYKYTGQKNVYTCDNPGGVSYTCTYDPSTAPVMACLKCKPKH</sequence>
<dbReference type="RefSeq" id="XP_007415782.1">
    <property type="nucleotide sequence ID" value="XM_007415720.1"/>
</dbReference>
<feature type="chain" id="PRO_5003321243" evidence="1">
    <location>
        <begin position="23"/>
        <end position="136"/>
    </location>
</feature>
<proteinExistence type="predicted"/>
<accession>F4S377</accession>
<keyword evidence="1" id="KW-0732">Signal</keyword>
<dbReference type="KEGG" id="mlr:MELLADRAFT_123756"/>
<evidence type="ECO:0000313" key="3">
    <source>
        <dbReference type="Proteomes" id="UP000001072"/>
    </source>
</evidence>
<dbReference type="VEuPathDB" id="FungiDB:MELLADRAFT_123756"/>
<evidence type="ECO:0000256" key="1">
    <source>
        <dbReference type="SAM" id="SignalP"/>
    </source>
</evidence>
<dbReference type="AlphaFoldDB" id="F4S377"/>
<gene>
    <name evidence="2" type="ORF">MELLADRAFT_123756</name>
</gene>
<dbReference type="EMBL" id="GL883142">
    <property type="protein sequence ID" value="EGG00934.1"/>
    <property type="molecule type" value="Genomic_DNA"/>
</dbReference>
<protein>
    <submittedName>
        <fullName evidence="2">Secreted protein</fullName>
    </submittedName>
</protein>